<name>A0ABU4I072_9ACTN</name>
<comment type="caution">
    <text evidence="1">The sequence shown here is derived from an EMBL/GenBank/DDBJ whole genome shotgun (WGS) entry which is preliminary data.</text>
</comment>
<gene>
    <name evidence="1" type="ORF">R7226_31445</name>
</gene>
<proteinExistence type="predicted"/>
<sequence>AAARARLQLLLGTARDRSDDRAGARDACRAAAALAREARDPQLLAEAALGFKGLGLALVGSDAETVALLREALAAPQAALGEPLRARLLAALALELYYDAPAESQRLSAQAVARAREAGEPGALAQTLSARHAALWSAGRAHERLGVADEMHALARGAHDRIAALQARNWRVIDLLELGRVRDAEREVDVYAAEAAELRLPRYRWYVPLWRAAIAILRGDFAAAETASAEAQRLGVQAQDANAARYGATQHAILLAEQMRYREIDVDELMRLMHGAPTSTGAWLPWIVWIQAERGEASAARAGWEQVAADDFAMLPDDANWDAATDAAEACATLGDADRAPALIARLEPYADVMPVIGRGIAVCAPVSYFLGRLRLTAGDPVAAAASFSAAHAACARVGAAPRAARSRLGL</sequence>
<protein>
    <submittedName>
        <fullName evidence="1">Uncharacterized protein</fullName>
    </submittedName>
</protein>
<dbReference type="Proteomes" id="UP001284601">
    <property type="component" value="Unassembled WGS sequence"/>
</dbReference>
<dbReference type="EMBL" id="JAWSTH010000227">
    <property type="protein sequence ID" value="MDW5598916.1"/>
    <property type="molecule type" value="Genomic_DNA"/>
</dbReference>
<evidence type="ECO:0000313" key="1">
    <source>
        <dbReference type="EMBL" id="MDW5598916.1"/>
    </source>
</evidence>
<feature type="non-terminal residue" evidence="1">
    <location>
        <position position="1"/>
    </location>
</feature>
<reference evidence="2" key="1">
    <citation type="submission" date="2023-07" db="EMBL/GenBank/DDBJ databases">
        <title>Conexibacter stalactiti sp. nov., isolated from stalactites in a lava cave and emended description of the genus Conexibacter.</title>
        <authorList>
            <person name="Lee S.D."/>
        </authorList>
    </citation>
    <scope>NUCLEOTIDE SEQUENCE [LARGE SCALE GENOMIC DNA]</scope>
    <source>
        <strain evidence="2">KCTC 39840</strain>
    </source>
</reference>
<feature type="non-terminal residue" evidence="1">
    <location>
        <position position="411"/>
    </location>
</feature>
<keyword evidence="2" id="KW-1185">Reference proteome</keyword>
<reference evidence="1 2" key="2">
    <citation type="submission" date="2023-10" db="EMBL/GenBank/DDBJ databases">
        <authorList>
            <person name="Han X.F."/>
        </authorList>
    </citation>
    <scope>NUCLEOTIDE SEQUENCE [LARGE SCALE GENOMIC DNA]</scope>
    <source>
        <strain evidence="1 2">KCTC 39840</strain>
    </source>
</reference>
<organism evidence="1 2">
    <name type="scientific">Conexibacter stalactiti</name>
    <dbReference type="NCBI Taxonomy" id="1940611"/>
    <lineage>
        <taxon>Bacteria</taxon>
        <taxon>Bacillati</taxon>
        <taxon>Actinomycetota</taxon>
        <taxon>Thermoleophilia</taxon>
        <taxon>Solirubrobacterales</taxon>
        <taxon>Conexibacteraceae</taxon>
        <taxon>Conexibacter</taxon>
    </lineage>
</organism>
<evidence type="ECO:0000313" key="2">
    <source>
        <dbReference type="Proteomes" id="UP001284601"/>
    </source>
</evidence>
<dbReference type="RefSeq" id="WP_318601516.1">
    <property type="nucleotide sequence ID" value="NZ_JAWSTH010000227.1"/>
</dbReference>
<accession>A0ABU4I072</accession>